<accession>A0A0M8KA81</accession>
<evidence type="ECO:0000313" key="3">
    <source>
        <dbReference type="EMBL" id="KPL86534.1"/>
    </source>
</evidence>
<dbReference type="PANTHER" id="PTHR45036">
    <property type="entry name" value="METHYLTRANSFERASE LIKE 7B"/>
    <property type="match status" value="1"/>
</dbReference>
<dbReference type="Proteomes" id="UP000037784">
    <property type="component" value="Unassembled WGS sequence"/>
</dbReference>
<dbReference type="InterPro" id="IPR029063">
    <property type="entry name" value="SAM-dependent_MTases_sf"/>
</dbReference>
<name>A0A0M8KA81_9CHLR</name>
<protein>
    <recommendedName>
        <fullName evidence="1">Methyltransferase type 11 domain-containing protein</fullName>
    </recommendedName>
</protein>
<dbReference type="OrthoDB" id="9772751at2"/>
<evidence type="ECO:0000313" key="5">
    <source>
        <dbReference type="Proteomes" id="UP000050502"/>
    </source>
</evidence>
<dbReference type="InterPro" id="IPR052356">
    <property type="entry name" value="Thiol_S-MT"/>
</dbReference>
<dbReference type="SUPFAM" id="SSF53335">
    <property type="entry name" value="S-adenosyl-L-methionine-dependent methyltransferases"/>
    <property type="match status" value="1"/>
</dbReference>
<dbReference type="RefSeq" id="WP_054493800.1">
    <property type="nucleotide sequence ID" value="NZ_BBZA01000224.1"/>
</dbReference>
<reference evidence="3 5" key="2">
    <citation type="submission" date="2015-07" db="EMBL/GenBank/DDBJ databases">
        <title>Whole genome sequence of Ardenticatena maritima DSM 23922.</title>
        <authorList>
            <person name="Hemp J."/>
            <person name="Ward L.M."/>
            <person name="Pace L.A."/>
            <person name="Fischer W.W."/>
        </authorList>
    </citation>
    <scope>NUCLEOTIDE SEQUENCE [LARGE SCALE GENOMIC DNA]</scope>
    <source>
        <strain evidence="3 5">110S</strain>
    </source>
</reference>
<dbReference type="InParanoid" id="A0A0M8KA81"/>
<keyword evidence="4" id="KW-1185">Reference proteome</keyword>
<dbReference type="AlphaFoldDB" id="A0A0M8KA81"/>
<dbReference type="FunCoup" id="A0A0M8KA81">
    <property type="interactions" value="11"/>
</dbReference>
<dbReference type="InterPro" id="IPR013216">
    <property type="entry name" value="Methyltransf_11"/>
</dbReference>
<comment type="caution">
    <text evidence="2">The sequence shown here is derived from an EMBL/GenBank/DDBJ whole genome shotgun (WGS) entry which is preliminary data.</text>
</comment>
<dbReference type="EMBL" id="BBZA01000224">
    <property type="protein sequence ID" value="GAP64051.1"/>
    <property type="molecule type" value="Genomic_DNA"/>
</dbReference>
<reference evidence="2 4" key="1">
    <citation type="journal article" date="2015" name="Genome Announc.">
        <title>Draft Genome Sequence of a Heterotrophic Facultative Anaerobic Thermophilic Bacterium, Ardenticatena maritima Strain 110ST.</title>
        <authorList>
            <person name="Kawaichi S."/>
            <person name="Yoshida T."/>
            <person name="Sako Y."/>
            <person name="Nakamura R."/>
        </authorList>
    </citation>
    <scope>NUCLEOTIDE SEQUENCE [LARGE SCALE GENOMIC DNA]</scope>
    <source>
        <strain evidence="2 4">110S</strain>
    </source>
</reference>
<dbReference type="Proteomes" id="UP000050502">
    <property type="component" value="Unassembled WGS sequence"/>
</dbReference>
<dbReference type="Gene3D" id="3.40.50.150">
    <property type="entry name" value="Vaccinia Virus protein VP39"/>
    <property type="match status" value="1"/>
</dbReference>
<gene>
    <name evidence="2" type="ORF">ARMA_2474</name>
    <name evidence="3" type="ORF">SE16_14800</name>
</gene>
<sequence>MGLFEQLGPLYDWFLAPVEAWRLRAWRRQLVGDVHGRVLDVGVGTGLNLPHYPPNTDVVALDLTWEMLRYAPARRRARQWLVQGDVQALPFPDAAFDAVVGALVFCSVPDAQQGLHEVRRVLKPGGRLRLLEHVRGTHPLARTFTDMFEPLWFGMNGSCHLNRDTPRLVQEAGFEIVRQERFAGSLVVLLEARPR</sequence>
<dbReference type="PANTHER" id="PTHR45036:SF1">
    <property type="entry name" value="METHYLTRANSFERASE LIKE 7A"/>
    <property type="match status" value="1"/>
</dbReference>
<dbReference type="STRING" id="872965.SE16_14800"/>
<evidence type="ECO:0000259" key="1">
    <source>
        <dbReference type="Pfam" id="PF08241"/>
    </source>
</evidence>
<evidence type="ECO:0000313" key="2">
    <source>
        <dbReference type="EMBL" id="GAP64051.1"/>
    </source>
</evidence>
<organism evidence="2 4">
    <name type="scientific">Ardenticatena maritima</name>
    <dbReference type="NCBI Taxonomy" id="872965"/>
    <lineage>
        <taxon>Bacteria</taxon>
        <taxon>Bacillati</taxon>
        <taxon>Chloroflexota</taxon>
        <taxon>Ardenticatenia</taxon>
        <taxon>Ardenticatenales</taxon>
        <taxon>Ardenticatenaceae</taxon>
        <taxon>Ardenticatena</taxon>
    </lineage>
</organism>
<reference evidence="4" key="3">
    <citation type="submission" date="2015-08" db="EMBL/GenBank/DDBJ databases">
        <title>Draft Genome Sequence of a Heterotrophic Facultative Anaerobic Bacterium Ardenticatena maritima Strain 110S.</title>
        <authorList>
            <person name="Kawaichi S."/>
            <person name="Yoshida T."/>
            <person name="Sako Y."/>
            <person name="Nakamura R."/>
        </authorList>
    </citation>
    <scope>NUCLEOTIDE SEQUENCE [LARGE SCALE GENOMIC DNA]</scope>
    <source>
        <strain evidence="4">110S</strain>
    </source>
</reference>
<proteinExistence type="predicted"/>
<evidence type="ECO:0000313" key="4">
    <source>
        <dbReference type="Proteomes" id="UP000037784"/>
    </source>
</evidence>
<dbReference type="CDD" id="cd02440">
    <property type="entry name" value="AdoMet_MTases"/>
    <property type="match status" value="1"/>
</dbReference>
<dbReference type="Pfam" id="PF08241">
    <property type="entry name" value="Methyltransf_11"/>
    <property type="match status" value="1"/>
</dbReference>
<dbReference type="GO" id="GO:0008757">
    <property type="term" value="F:S-adenosylmethionine-dependent methyltransferase activity"/>
    <property type="evidence" value="ECO:0007669"/>
    <property type="project" value="InterPro"/>
</dbReference>
<dbReference type="EMBL" id="LGKN01000009">
    <property type="protein sequence ID" value="KPL86534.1"/>
    <property type="molecule type" value="Genomic_DNA"/>
</dbReference>
<feature type="domain" description="Methyltransferase type 11" evidence="1">
    <location>
        <begin position="39"/>
        <end position="128"/>
    </location>
</feature>